<evidence type="ECO:0000313" key="4">
    <source>
        <dbReference type="EMBL" id="JAS82027.1"/>
    </source>
</evidence>
<feature type="region of interest" description="Disordered" evidence="2">
    <location>
        <begin position="1"/>
        <end position="20"/>
    </location>
</feature>
<sequence>DKCRSGQSTDTTVSKTLKSDEDGSFRQCFEHIQILTDQVFQLSENYKDLSEQINMLKSENSQLKAALDNQAEAISDNGDKGQSFLFRCGETWGSYVLSRK</sequence>
<evidence type="ECO:0000256" key="1">
    <source>
        <dbReference type="SAM" id="Coils"/>
    </source>
</evidence>
<reference evidence="4" key="1">
    <citation type="submission" date="2015-11" db="EMBL/GenBank/DDBJ databases">
        <title>De novo transcriptome assembly of four potential Pierce s Disease insect vectors from Arizona vineyards.</title>
        <authorList>
            <person name="Tassone E.E."/>
        </authorList>
    </citation>
    <scope>NUCLEOTIDE SEQUENCE</scope>
</reference>
<keyword evidence="1" id="KW-0175">Coiled coil</keyword>
<dbReference type="AlphaFoldDB" id="A0A1B6I549"/>
<dbReference type="EMBL" id="GECU01031043">
    <property type="protein sequence ID" value="JAS76663.1"/>
    <property type="molecule type" value="Transcribed_RNA"/>
</dbReference>
<organism evidence="4">
    <name type="scientific">Homalodisca liturata</name>
    <dbReference type="NCBI Taxonomy" id="320908"/>
    <lineage>
        <taxon>Eukaryota</taxon>
        <taxon>Metazoa</taxon>
        <taxon>Ecdysozoa</taxon>
        <taxon>Arthropoda</taxon>
        <taxon>Hexapoda</taxon>
        <taxon>Insecta</taxon>
        <taxon>Pterygota</taxon>
        <taxon>Neoptera</taxon>
        <taxon>Paraneoptera</taxon>
        <taxon>Hemiptera</taxon>
        <taxon>Auchenorrhyncha</taxon>
        <taxon>Membracoidea</taxon>
        <taxon>Cicadellidae</taxon>
        <taxon>Cicadellinae</taxon>
        <taxon>Proconiini</taxon>
        <taxon>Homalodisca</taxon>
    </lineage>
</organism>
<accession>A0A1B6I549</accession>
<evidence type="ECO:0000256" key="2">
    <source>
        <dbReference type="SAM" id="MobiDB-lite"/>
    </source>
</evidence>
<feature type="compositionally biased region" description="Polar residues" evidence="2">
    <location>
        <begin position="1"/>
        <end position="16"/>
    </location>
</feature>
<name>A0A1B6I549_9HEMI</name>
<feature type="coiled-coil region" evidence="1">
    <location>
        <begin position="32"/>
        <end position="73"/>
    </location>
</feature>
<dbReference type="EMBL" id="GECU01025679">
    <property type="protein sequence ID" value="JAS82027.1"/>
    <property type="molecule type" value="Transcribed_RNA"/>
</dbReference>
<gene>
    <name evidence="3" type="ORF">g.3438</name>
    <name evidence="4" type="ORF">g.3439</name>
</gene>
<proteinExistence type="predicted"/>
<evidence type="ECO:0000313" key="3">
    <source>
        <dbReference type="EMBL" id="JAS76663.1"/>
    </source>
</evidence>
<feature type="non-terminal residue" evidence="4">
    <location>
        <position position="1"/>
    </location>
</feature>
<protein>
    <submittedName>
        <fullName evidence="4">Uncharacterized protein</fullName>
    </submittedName>
</protein>